<keyword evidence="9" id="KW-1185">Reference proteome</keyword>
<dbReference type="Pfam" id="PF03460">
    <property type="entry name" value="NIR_SIR_ferr"/>
    <property type="match status" value="1"/>
</dbReference>
<dbReference type="PANTHER" id="PTHR32439:SF9">
    <property type="entry name" value="BLR3264 PROTEIN"/>
    <property type="match status" value="1"/>
</dbReference>
<evidence type="ECO:0000313" key="8">
    <source>
        <dbReference type="EMBL" id="MCD5313366.1"/>
    </source>
</evidence>
<evidence type="ECO:0000256" key="1">
    <source>
        <dbReference type="ARBA" id="ARBA00022485"/>
    </source>
</evidence>
<dbReference type="InterPro" id="IPR051329">
    <property type="entry name" value="NIR_SIR_4Fe-4S"/>
</dbReference>
<feature type="domain" description="Nitrite/Sulfite reductase ferredoxin-like" evidence="7">
    <location>
        <begin position="32"/>
        <end position="89"/>
    </location>
</feature>
<dbReference type="GO" id="GO:0051539">
    <property type="term" value="F:4 iron, 4 sulfur cluster binding"/>
    <property type="evidence" value="ECO:0007669"/>
    <property type="project" value="UniProtKB-KW"/>
</dbReference>
<protein>
    <recommendedName>
        <fullName evidence="7">Nitrite/Sulfite reductase ferredoxin-like domain-containing protein</fullName>
    </recommendedName>
</protein>
<gene>
    <name evidence="8" type="ORF">LR394_20870</name>
</gene>
<dbReference type="AlphaFoldDB" id="A0A9X1NGG7"/>
<keyword evidence="2" id="KW-0349">Heme</keyword>
<keyword evidence="4" id="KW-0560">Oxidoreductase</keyword>
<dbReference type="InterPro" id="IPR045854">
    <property type="entry name" value="NO2/SO3_Rdtase_4Fe4S_sf"/>
</dbReference>
<evidence type="ECO:0000313" key="9">
    <source>
        <dbReference type="Proteomes" id="UP001138997"/>
    </source>
</evidence>
<accession>A0A9X1NGG7</accession>
<evidence type="ECO:0000256" key="3">
    <source>
        <dbReference type="ARBA" id="ARBA00022723"/>
    </source>
</evidence>
<dbReference type="GO" id="GO:0046872">
    <property type="term" value="F:metal ion binding"/>
    <property type="evidence" value="ECO:0007669"/>
    <property type="project" value="UniProtKB-KW"/>
</dbReference>
<reference evidence="8" key="1">
    <citation type="submission" date="2021-11" db="EMBL/GenBank/DDBJ databases">
        <title>Streptomyces corallinus and Kineosporia corallina sp. nov., two new coral-derived marine actinobacteria.</title>
        <authorList>
            <person name="Buangrab K."/>
            <person name="Sutthacheep M."/>
            <person name="Yeemin T."/>
            <person name="Harunari E."/>
            <person name="Igarashi Y."/>
            <person name="Sripreechasak P."/>
            <person name="Kanchanasin P."/>
            <person name="Tanasupawat S."/>
            <person name="Phongsopitanun W."/>
        </authorList>
    </citation>
    <scope>NUCLEOTIDE SEQUENCE</scope>
    <source>
        <strain evidence="8">JCM 31032</strain>
    </source>
</reference>
<dbReference type="Gene3D" id="3.90.480.10">
    <property type="entry name" value="Sulfite Reductase Hemoprotein,Domain 2"/>
    <property type="match status" value="1"/>
</dbReference>
<dbReference type="RefSeq" id="WP_231444477.1">
    <property type="nucleotide sequence ID" value="NZ_JAJOMB010000011.1"/>
</dbReference>
<keyword evidence="3" id="KW-0479">Metal-binding</keyword>
<sequence length="457" mass="47150">MVGRVAPMPVQRVTADSCPGVLRPFQASDGALARFRAPGGALPVATLRGLRDVAAELADGDLGLTSRGNMQVRGVAAENLGPLEARMAALGLLPHPTHERVRNILASPLSGVGFTSIEDVGELVGALDGGLCARRDLMELPGRFMFGLDDGTGDIAGEEPDVLVRAVQPGRFVLSASGSSAGVELGRARVVEAALYAATVFLSERSQQGSKAWRVQELPGGADAMVAALAADGFGTSIDLDKEPQADRSTAPGLTEQKDGRFAVCAVVPLGILNSEQMDAVVACCELATDTELAELEQLDGADPADEFAAAVLDGRLLDGTAAEQTPLRITPWRRVIIRDLELPAALAAQELLASTGLVTEAASAWSRVTACAGQPGCAKSLTDVQADARIFAEAVTPQGPLVHWAGCGRACGTPHGAVALLAAEGGYRVLGTLGETDRNVAASSSIGTKDESPQHD</sequence>
<keyword evidence="5" id="KW-0408">Iron</keyword>
<dbReference type="SUPFAM" id="SSF55124">
    <property type="entry name" value="Nitrite/Sulfite reductase N-terminal domain-like"/>
    <property type="match status" value="3"/>
</dbReference>
<name>A0A9X1NGG7_9ACTN</name>
<proteinExistence type="predicted"/>
<comment type="caution">
    <text evidence="8">The sequence shown here is derived from an EMBL/GenBank/DDBJ whole genome shotgun (WGS) entry which is preliminary data.</text>
</comment>
<dbReference type="InterPro" id="IPR036136">
    <property type="entry name" value="Nit/Sulf_reduc_fer-like_dom_sf"/>
</dbReference>
<dbReference type="Gene3D" id="3.30.413.10">
    <property type="entry name" value="Sulfite Reductase Hemoprotein, domain 1"/>
    <property type="match status" value="2"/>
</dbReference>
<dbReference type="Proteomes" id="UP001138997">
    <property type="component" value="Unassembled WGS sequence"/>
</dbReference>
<evidence type="ECO:0000256" key="5">
    <source>
        <dbReference type="ARBA" id="ARBA00023004"/>
    </source>
</evidence>
<keyword evidence="1" id="KW-0004">4Fe-4S</keyword>
<dbReference type="PANTHER" id="PTHR32439">
    <property type="entry name" value="FERREDOXIN--NITRITE REDUCTASE, CHLOROPLASTIC"/>
    <property type="match status" value="1"/>
</dbReference>
<dbReference type="EMBL" id="JAJOMB010000011">
    <property type="protein sequence ID" value="MCD5313366.1"/>
    <property type="molecule type" value="Genomic_DNA"/>
</dbReference>
<dbReference type="SUPFAM" id="SSF56014">
    <property type="entry name" value="Nitrite and sulphite reductase 4Fe-4S domain-like"/>
    <property type="match status" value="1"/>
</dbReference>
<organism evidence="8 9">
    <name type="scientific">Kineosporia babensis</name>
    <dbReference type="NCBI Taxonomy" id="499548"/>
    <lineage>
        <taxon>Bacteria</taxon>
        <taxon>Bacillati</taxon>
        <taxon>Actinomycetota</taxon>
        <taxon>Actinomycetes</taxon>
        <taxon>Kineosporiales</taxon>
        <taxon>Kineosporiaceae</taxon>
        <taxon>Kineosporia</taxon>
    </lineage>
</organism>
<evidence type="ECO:0000256" key="6">
    <source>
        <dbReference type="ARBA" id="ARBA00023014"/>
    </source>
</evidence>
<evidence type="ECO:0000256" key="4">
    <source>
        <dbReference type="ARBA" id="ARBA00023002"/>
    </source>
</evidence>
<keyword evidence="6" id="KW-0411">Iron-sulfur</keyword>
<evidence type="ECO:0000256" key="2">
    <source>
        <dbReference type="ARBA" id="ARBA00022617"/>
    </source>
</evidence>
<evidence type="ECO:0000259" key="7">
    <source>
        <dbReference type="Pfam" id="PF03460"/>
    </source>
</evidence>
<dbReference type="InterPro" id="IPR005117">
    <property type="entry name" value="NiRdtase/SiRdtase_haem-b_fer"/>
</dbReference>
<dbReference type="GO" id="GO:0016491">
    <property type="term" value="F:oxidoreductase activity"/>
    <property type="evidence" value="ECO:0007669"/>
    <property type="project" value="UniProtKB-KW"/>
</dbReference>